<evidence type="ECO:0000313" key="3">
    <source>
        <dbReference type="Proteomes" id="UP000297910"/>
    </source>
</evidence>
<feature type="region of interest" description="Disordered" evidence="1">
    <location>
        <begin position="103"/>
        <end position="242"/>
    </location>
</feature>
<sequence>MAFKLTFVCSGDKISKDDLWQLSVIKNRFTKETKDGPFYYRESDVGTKNNPFYYVDEEELRNCYFEQLDAWLEKYGVAWRRRYLSKESSGNIWIPSNVANPSDITPKRTFENTPSKSRRKEEKKSRVIDEDEDNDDNNEVLVARGSPIKKQIPQFPGSSRGKVPKSSGLSRTITRGRSSISGSFIAGPSRPPVPYFSGPSKVTQSSSSSSSGLRSMLPPLPPPPPPIILPPFISSRPSSSLE</sequence>
<evidence type="ECO:0000313" key="2">
    <source>
        <dbReference type="EMBL" id="TGO20618.1"/>
    </source>
</evidence>
<feature type="compositionally biased region" description="Acidic residues" evidence="1">
    <location>
        <begin position="129"/>
        <end position="138"/>
    </location>
</feature>
<feature type="compositionally biased region" description="Low complexity" evidence="1">
    <location>
        <begin position="230"/>
        <end position="242"/>
    </location>
</feature>
<dbReference type="EMBL" id="PQXI01000279">
    <property type="protein sequence ID" value="TGO20618.1"/>
    <property type="molecule type" value="Genomic_DNA"/>
</dbReference>
<feature type="compositionally biased region" description="Low complexity" evidence="1">
    <location>
        <begin position="166"/>
        <end position="183"/>
    </location>
</feature>
<keyword evidence="3" id="KW-1185">Reference proteome</keyword>
<organism evidence="2 3">
    <name type="scientific">Botrytis paeoniae</name>
    <dbReference type="NCBI Taxonomy" id="278948"/>
    <lineage>
        <taxon>Eukaryota</taxon>
        <taxon>Fungi</taxon>
        <taxon>Dikarya</taxon>
        <taxon>Ascomycota</taxon>
        <taxon>Pezizomycotina</taxon>
        <taxon>Leotiomycetes</taxon>
        <taxon>Helotiales</taxon>
        <taxon>Sclerotiniaceae</taxon>
        <taxon>Botrytis</taxon>
    </lineage>
</organism>
<accession>A0A4Z1FAQ8</accession>
<reference evidence="2 3" key="1">
    <citation type="submission" date="2017-12" db="EMBL/GenBank/DDBJ databases">
        <title>Comparative genomics of Botrytis spp.</title>
        <authorList>
            <person name="Valero-Jimenez C.A."/>
            <person name="Tapia P."/>
            <person name="Veloso J."/>
            <person name="Silva-Moreno E."/>
            <person name="Staats M."/>
            <person name="Valdes J.H."/>
            <person name="Van Kan J.A.L."/>
        </authorList>
    </citation>
    <scope>NUCLEOTIDE SEQUENCE [LARGE SCALE GENOMIC DNA]</scope>
    <source>
        <strain evidence="2 3">Bp0003</strain>
    </source>
</reference>
<protein>
    <submittedName>
        <fullName evidence="2">Uncharacterized protein</fullName>
    </submittedName>
</protein>
<comment type="caution">
    <text evidence="2">The sequence shown here is derived from an EMBL/GenBank/DDBJ whole genome shotgun (WGS) entry which is preliminary data.</text>
</comment>
<name>A0A4Z1FAQ8_9HELO</name>
<evidence type="ECO:0000256" key="1">
    <source>
        <dbReference type="SAM" id="MobiDB-lite"/>
    </source>
</evidence>
<feature type="compositionally biased region" description="Low complexity" evidence="1">
    <location>
        <begin position="205"/>
        <end position="217"/>
    </location>
</feature>
<gene>
    <name evidence="2" type="ORF">BPAE_0280g00050</name>
</gene>
<feature type="compositionally biased region" description="Basic and acidic residues" evidence="1">
    <location>
        <begin position="119"/>
        <end position="128"/>
    </location>
</feature>
<feature type="compositionally biased region" description="Pro residues" evidence="1">
    <location>
        <begin position="218"/>
        <end position="229"/>
    </location>
</feature>
<proteinExistence type="predicted"/>
<dbReference type="AlphaFoldDB" id="A0A4Z1FAQ8"/>
<dbReference type="Proteomes" id="UP000297910">
    <property type="component" value="Unassembled WGS sequence"/>
</dbReference>